<proteinExistence type="predicted"/>
<protein>
    <submittedName>
        <fullName evidence="2">Uncharacterized protein</fullName>
    </submittedName>
</protein>
<organism evidence="2">
    <name type="scientific">Arion vulgaris</name>
    <dbReference type="NCBI Taxonomy" id="1028688"/>
    <lineage>
        <taxon>Eukaryota</taxon>
        <taxon>Metazoa</taxon>
        <taxon>Spiralia</taxon>
        <taxon>Lophotrochozoa</taxon>
        <taxon>Mollusca</taxon>
        <taxon>Gastropoda</taxon>
        <taxon>Heterobranchia</taxon>
        <taxon>Euthyneura</taxon>
        <taxon>Panpulmonata</taxon>
        <taxon>Eupulmonata</taxon>
        <taxon>Stylommatophora</taxon>
        <taxon>Helicina</taxon>
        <taxon>Arionoidea</taxon>
        <taxon>Arionidae</taxon>
        <taxon>Arion</taxon>
    </lineage>
</organism>
<gene>
    <name evidence="2" type="primary">ORF8703</name>
</gene>
<feature type="region of interest" description="Disordered" evidence="1">
    <location>
        <begin position="1"/>
        <end position="47"/>
    </location>
</feature>
<feature type="compositionally biased region" description="Basic and acidic residues" evidence="1">
    <location>
        <begin position="1"/>
        <end position="13"/>
    </location>
</feature>
<evidence type="ECO:0000256" key="1">
    <source>
        <dbReference type="SAM" id="MobiDB-lite"/>
    </source>
</evidence>
<feature type="region of interest" description="Disordered" evidence="1">
    <location>
        <begin position="92"/>
        <end position="125"/>
    </location>
</feature>
<feature type="non-terminal residue" evidence="2">
    <location>
        <position position="1"/>
    </location>
</feature>
<dbReference type="EMBL" id="HACG01002880">
    <property type="protein sequence ID" value="CEK49745.1"/>
    <property type="molecule type" value="Transcribed_RNA"/>
</dbReference>
<accession>A0A0B6Y2I5</accession>
<evidence type="ECO:0000313" key="2">
    <source>
        <dbReference type="EMBL" id="CEK49745.1"/>
    </source>
</evidence>
<name>A0A0B6Y2I5_9EUPU</name>
<feature type="compositionally biased region" description="Polar residues" evidence="1">
    <location>
        <begin position="92"/>
        <end position="118"/>
    </location>
</feature>
<dbReference type="AlphaFoldDB" id="A0A0B6Y2I5"/>
<sequence>GIHKDDISHNLDVRDDDTSDQLDTHIGGSPCELDLQKDHQSPEPISPKLHHLAAVGGDTQDISAELLLPDKLEHSKSFQSKENITEININTSDVSSLQARENSSSSEDVTSQNVIQDSDNNDPIV</sequence>
<reference evidence="2" key="1">
    <citation type="submission" date="2014-12" db="EMBL/GenBank/DDBJ databases">
        <title>Insight into the proteome of Arion vulgaris.</title>
        <authorList>
            <person name="Aradska J."/>
            <person name="Bulat T."/>
            <person name="Smidak R."/>
            <person name="Sarate P."/>
            <person name="Gangsoo J."/>
            <person name="Sialana F."/>
            <person name="Bilban M."/>
            <person name="Lubec G."/>
        </authorList>
    </citation>
    <scope>NUCLEOTIDE SEQUENCE</scope>
    <source>
        <tissue evidence="2">Skin</tissue>
    </source>
</reference>